<keyword evidence="2" id="KW-1133">Transmembrane helix</keyword>
<comment type="caution">
    <text evidence="3">The sequence shown here is derived from an EMBL/GenBank/DDBJ whole genome shotgun (WGS) entry which is preliminary data.</text>
</comment>
<feature type="transmembrane region" description="Helical" evidence="2">
    <location>
        <begin position="7"/>
        <end position="27"/>
    </location>
</feature>
<name>A0A245ZVJ0_9SPHN</name>
<evidence type="ECO:0000256" key="2">
    <source>
        <dbReference type="SAM" id="Phobius"/>
    </source>
</evidence>
<evidence type="ECO:0000313" key="3">
    <source>
        <dbReference type="EMBL" id="OWK33765.1"/>
    </source>
</evidence>
<keyword evidence="2" id="KW-0472">Membrane</keyword>
<protein>
    <recommendedName>
        <fullName evidence="5">Lipopolysaccharide assembly protein A domain-containing protein</fullName>
    </recommendedName>
</protein>
<dbReference type="Proteomes" id="UP000197290">
    <property type="component" value="Unassembled WGS sequence"/>
</dbReference>
<keyword evidence="2" id="KW-0812">Transmembrane</keyword>
<accession>A0A245ZVJ0</accession>
<feature type="transmembrane region" description="Helical" evidence="2">
    <location>
        <begin position="39"/>
        <end position="59"/>
    </location>
</feature>
<organism evidence="3 4">
    <name type="scientific">Sphingomonas dokdonensis</name>
    <dbReference type="NCBI Taxonomy" id="344880"/>
    <lineage>
        <taxon>Bacteria</taxon>
        <taxon>Pseudomonadati</taxon>
        <taxon>Pseudomonadota</taxon>
        <taxon>Alphaproteobacteria</taxon>
        <taxon>Sphingomonadales</taxon>
        <taxon>Sphingomonadaceae</taxon>
        <taxon>Sphingomonas</taxon>
    </lineage>
</organism>
<dbReference type="AlphaFoldDB" id="A0A245ZVJ0"/>
<sequence>MQFLKILFWALLAFAAALFTFGNWKWVPIALFGNLVAEVNLPVLLLVTFLVGFLPTLLYQRALRWRLRQRLFAAERTIADLRAIEQPPVAPPAAAMPAQHNTPSLPAVSS</sequence>
<dbReference type="EMBL" id="NBBI01000001">
    <property type="protein sequence ID" value="OWK33765.1"/>
    <property type="molecule type" value="Genomic_DNA"/>
</dbReference>
<proteinExistence type="predicted"/>
<evidence type="ECO:0008006" key="5">
    <source>
        <dbReference type="Google" id="ProtNLM"/>
    </source>
</evidence>
<evidence type="ECO:0000313" key="4">
    <source>
        <dbReference type="Proteomes" id="UP000197290"/>
    </source>
</evidence>
<evidence type="ECO:0000256" key="1">
    <source>
        <dbReference type="SAM" id="MobiDB-lite"/>
    </source>
</evidence>
<feature type="compositionally biased region" description="Polar residues" evidence="1">
    <location>
        <begin position="99"/>
        <end position="110"/>
    </location>
</feature>
<dbReference type="RefSeq" id="WP_088365969.1">
    <property type="nucleotide sequence ID" value="NZ_NBBI01000001.1"/>
</dbReference>
<keyword evidence="4" id="KW-1185">Reference proteome</keyword>
<gene>
    <name evidence="3" type="ORF">SPDO_06520</name>
</gene>
<reference evidence="3 4" key="1">
    <citation type="submission" date="2017-03" db="EMBL/GenBank/DDBJ databases">
        <title>Genome sequence of Sphingomonas dokdonensis DSM 21029.</title>
        <authorList>
            <person name="Poehlein A."/>
            <person name="Wuebbeler J.H."/>
            <person name="Steinbuechel A."/>
            <person name="Daniel R."/>
        </authorList>
    </citation>
    <scope>NUCLEOTIDE SEQUENCE [LARGE SCALE GENOMIC DNA]</scope>
    <source>
        <strain evidence="3 4">DSM 21029</strain>
    </source>
</reference>
<feature type="region of interest" description="Disordered" evidence="1">
    <location>
        <begin position="91"/>
        <end position="110"/>
    </location>
</feature>